<dbReference type="PANTHER" id="PTHR30098">
    <property type="entry name" value="LEUCYL/PHENYLALANYL-TRNA--PROTEIN TRANSFERASE"/>
    <property type="match status" value="1"/>
</dbReference>
<dbReference type="GO" id="GO:0005737">
    <property type="term" value="C:cytoplasm"/>
    <property type="evidence" value="ECO:0007669"/>
    <property type="project" value="UniProtKB-SubCell"/>
</dbReference>
<evidence type="ECO:0000313" key="5">
    <source>
        <dbReference type="EMBL" id="UOB16260.1"/>
    </source>
</evidence>
<evidence type="ECO:0000313" key="6">
    <source>
        <dbReference type="Proteomes" id="UP000831290"/>
    </source>
</evidence>
<dbReference type="FunFam" id="3.40.630.70:FF:000001">
    <property type="entry name" value="Leucyl/phenylalanyl-tRNA--protein transferase"/>
    <property type="match status" value="1"/>
</dbReference>
<comment type="subcellular location">
    <subcellularLocation>
        <location evidence="4">Cytoplasm</location>
    </subcellularLocation>
</comment>
<dbReference type="InterPro" id="IPR016181">
    <property type="entry name" value="Acyl_CoA_acyltransferase"/>
</dbReference>
<keyword evidence="1 4" id="KW-0963">Cytoplasm</keyword>
<gene>
    <name evidence="4 5" type="primary">aat</name>
    <name evidence="5" type="ORF">MQE35_10980</name>
</gene>
<dbReference type="GO" id="GO:0008914">
    <property type="term" value="F:leucyl-tRNA--protein transferase activity"/>
    <property type="evidence" value="ECO:0007669"/>
    <property type="project" value="UniProtKB-UniRule"/>
</dbReference>
<comment type="catalytic activity">
    <reaction evidence="4">
        <text>L-phenylalanyl-tRNA(Phe) + an N-terminal L-alpha-aminoacyl-[protein] = an N-terminal L-phenylalanyl-L-alpha-aminoacyl-[protein] + tRNA(Phe)</text>
        <dbReference type="Rhea" id="RHEA:43632"/>
        <dbReference type="Rhea" id="RHEA-COMP:9668"/>
        <dbReference type="Rhea" id="RHEA-COMP:9699"/>
        <dbReference type="Rhea" id="RHEA-COMP:10636"/>
        <dbReference type="Rhea" id="RHEA-COMP:10637"/>
        <dbReference type="ChEBI" id="CHEBI:78442"/>
        <dbReference type="ChEBI" id="CHEBI:78531"/>
        <dbReference type="ChEBI" id="CHEBI:78597"/>
        <dbReference type="ChEBI" id="CHEBI:83561"/>
        <dbReference type="EC" id="2.3.2.6"/>
    </reaction>
</comment>
<dbReference type="Gene3D" id="3.30.70.3550">
    <property type="entry name" value="Leucyl/phenylalanyl-tRNA-protein transferase, N-terminal domain"/>
    <property type="match status" value="1"/>
</dbReference>
<evidence type="ECO:0000256" key="3">
    <source>
        <dbReference type="ARBA" id="ARBA00023315"/>
    </source>
</evidence>
<keyword evidence="6" id="KW-1185">Reference proteome</keyword>
<evidence type="ECO:0000256" key="1">
    <source>
        <dbReference type="ARBA" id="ARBA00022490"/>
    </source>
</evidence>
<dbReference type="Pfam" id="PF03588">
    <property type="entry name" value="Leu_Phe_trans"/>
    <property type="match status" value="1"/>
</dbReference>
<dbReference type="HAMAP" id="MF_00688">
    <property type="entry name" value="Leu_Phe_trans"/>
    <property type="match status" value="1"/>
</dbReference>
<evidence type="ECO:0000256" key="4">
    <source>
        <dbReference type="HAMAP-Rule" id="MF_00688"/>
    </source>
</evidence>
<organism evidence="5 6">
    <name type="scientific">Abyssalbus ytuae</name>
    <dbReference type="NCBI Taxonomy" id="2926907"/>
    <lineage>
        <taxon>Bacteria</taxon>
        <taxon>Pseudomonadati</taxon>
        <taxon>Bacteroidota</taxon>
        <taxon>Flavobacteriia</taxon>
        <taxon>Flavobacteriales</taxon>
        <taxon>Flavobacteriaceae</taxon>
        <taxon>Abyssalbus</taxon>
    </lineage>
</organism>
<dbReference type="NCBIfam" id="TIGR00667">
    <property type="entry name" value="aat"/>
    <property type="match status" value="1"/>
</dbReference>
<sequence length="213" mass="24055">MIFLTDDTEFPSINESSPEDVVAIGGDLAPERLMNAYKKGIFPWFEEGSLILWWCPDPRMVLFPADLKISKSMNKVIKSSRFTVTYNQAFSQVIENCSLIKRKEQDGTWITQDMISAYNKLYTMGYAKSVEVWEKDTLVGGLYGIDLGHVFCGESMFSKVSNASKTGFISMVQKLKTENCKLIDCQVYTNHLASLGAKEISRSSFLKILHSKD</sequence>
<dbReference type="GO" id="GO:0030163">
    <property type="term" value="P:protein catabolic process"/>
    <property type="evidence" value="ECO:0007669"/>
    <property type="project" value="UniProtKB-UniRule"/>
</dbReference>
<comment type="function">
    <text evidence="4">Functions in the N-end rule pathway of protein degradation where it conjugates Leu, Phe and, less efficiently, Met from aminoacyl-tRNAs to the N-termini of proteins containing an N-terminal arginine or lysine.</text>
</comment>
<comment type="catalytic activity">
    <reaction evidence="4">
        <text>N-terminal L-arginyl-[protein] + L-leucyl-tRNA(Leu) = N-terminal L-leucyl-L-arginyl-[protein] + tRNA(Leu) + H(+)</text>
        <dbReference type="Rhea" id="RHEA:50416"/>
        <dbReference type="Rhea" id="RHEA-COMP:9613"/>
        <dbReference type="Rhea" id="RHEA-COMP:9622"/>
        <dbReference type="Rhea" id="RHEA-COMP:12672"/>
        <dbReference type="Rhea" id="RHEA-COMP:12673"/>
        <dbReference type="ChEBI" id="CHEBI:15378"/>
        <dbReference type="ChEBI" id="CHEBI:64719"/>
        <dbReference type="ChEBI" id="CHEBI:78442"/>
        <dbReference type="ChEBI" id="CHEBI:78494"/>
        <dbReference type="ChEBI" id="CHEBI:133044"/>
        <dbReference type="EC" id="2.3.2.6"/>
    </reaction>
</comment>
<dbReference type="InterPro" id="IPR042221">
    <property type="entry name" value="Leu/Phe-tRNA_Trfase_N"/>
</dbReference>
<keyword evidence="2 4" id="KW-0808">Transferase</keyword>
<name>A0A9E6ZLC2_9FLAO</name>
<dbReference type="EMBL" id="CP094358">
    <property type="protein sequence ID" value="UOB16260.1"/>
    <property type="molecule type" value="Genomic_DNA"/>
</dbReference>
<dbReference type="AlphaFoldDB" id="A0A9E6ZLC2"/>
<dbReference type="SUPFAM" id="SSF55729">
    <property type="entry name" value="Acyl-CoA N-acyltransferases (Nat)"/>
    <property type="match status" value="1"/>
</dbReference>
<reference evidence="5" key="1">
    <citation type="submission" date="2022-03" db="EMBL/GenBank/DDBJ databases">
        <title>Description of Abyssus ytuae gen. nov., sp. nov., a novel member of the family Flavobacteriaceae isolated from the sediment of Mariana Trench.</title>
        <authorList>
            <person name="Zhang J."/>
            <person name="Xu X."/>
        </authorList>
    </citation>
    <scope>NUCLEOTIDE SEQUENCE</scope>
    <source>
        <strain evidence="5">MT3330</strain>
    </source>
</reference>
<dbReference type="PANTHER" id="PTHR30098:SF2">
    <property type="entry name" value="LEUCYL_PHENYLALANYL-TRNA--PROTEIN TRANSFERASE"/>
    <property type="match status" value="1"/>
</dbReference>
<protein>
    <recommendedName>
        <fullName evidence="4">Leucyl/phenylalanyl-tRNA--protein transferase</fullName>
        <ecNumber evidence="4">2.3.2.6</ecNumber>
    </recommendedName>
    <alternativeName>
        <fullName evidence="4">L/F-transferase</fullName>
    </alternativeName>
    <alternativeName>
        <fullName evidence="4">Leucyltransferase</fullName>
    </alternativeName>
    <alternativeName>
        <fullName evidence="4">Phenyalanyltransferase</fullName>
    </alternativeName>
</protein>
<dbReference type="InterPro" id="IPR042203">
    <property type="entry name" value="Leu/Phe-tRNA_Trfase_C"/>
</dbReference>
<dbReference type="Proteomes" id="UP000831290">
    <property type="component" value="Chromosome"/>
</dbReference>
<dbReference type="RefSeq" id="WP_255841429.1">
    <property type="nucleotide sequence ID" value="NZ_CP094358.1"/>
</dbReference>
<dbReference type="Gene3D" id="3.40.630.70">
    <property type="entry name" value="Leucyl/phenylalanyl-tRNA-protein transferase, C-terminal domain"/>
    <property type="match status" value="1"/>
</dbReference>
<comment type="catalytic activity">
    <reaction evidence="4">
        <text>N-terminal L-lysyl-[protein] + L-leucyl-tRNA(Leu) = N-terminal L-leucyl-L-lysyl-[protein] + tRNA(Leu) + H(+)</text>
        <dbReference type="Rhea" id="RHEA:12340"/>
        <dbReference type="Rhea" id="RHEA-COMP:9613"/>
        <dbReference type="Rhea" id="RHEA-COMP:9622"/>
        <dbReference type="Rhea" id="RHEA-COMP:12670"/>
        <dbReference type="Rhea" id="RHEA-COMP:12671"/>
        <dbReference type="ChEBI" id="CHEBI:15378"/>
        <dbReference type="ChEBI" id="CHEBI:65249"/>
        <dbReference type="ChEBI" id="CHEBI:78442"/>
        <dbReference type="ChEBI" id="CHEBI:78494"/>
        <dbReference type="ChEBI" id="CHEBI:133043"/>
        <dbReference type="EC" id="2.3.2.6"/>
    </reaction>
</comment>
<evidence type="ECO:0000256" key="2">
    <source>
        <dbReference type="ARBA" id="ARBA00022679"/>
    </source>
</evidence>
<proteinExistence type="inferred from homology"/>
<comment type="similarity">
    <text evidence="4">Belongs to the L/F-transferase family.</text>
</comment>
<dbReference type="KEGG" id="fbm:MQE35_10980"/>
<dbReference type="InterPro" id="IPR004616">
    <property type="entry name" value="Leu/Phe-tRNA_Trfase"/>
</dbReference>
<dbReference type="EC" id="2.3.2.6" evidence="4"/>
<accession>A0A9E6ZLC2</accession>
<keyword evidence="3 4" id="KW-0012">Acyltransferase</keyword>